<dbReference type="AlphaFoldDB" id="A0A3M0IIQ9"/>
<dbReference type="Gene3D" id="1.10.10.10">
    <property type="entry name" value="Winged helix-like DNA-binding domain superfamily/Winged helix DNA-binding domain"/>
    <property type="match status" value="1"/>
</dbReference>
<evidence type="ECO:0000313" key="5">
    <source>
        <dbReference type="EMBL" id="RMB86169.1"/>
    </source>
</evidence>
<dbReference type="OrthoDB" id="9792527at2"/>
<protein>
    <submittedName>
        <fullName evidence="5">ArsR family transcriptional regulator</fullName>
    </submittedName>
</protein>
<dbReference type="InterPro" id="IPR036388">
    <property type="entry name" value="WH-like_DNA-bd_sf"/>
</dbReference>
<evidence type="ECO:0000256" key="3">
    <source>
        <dbReference type="ARBA" id="ARBA00023163"/>
    </source>
</evidence>
<evidence type="ECO:0000256" key="1">
    <source>
        <dbReference type="ARBA" id="ARBA00023015"/>
    </source>
</evidence>
<dbReference type="EMBL" id="PENI01000004">
    <property type="protein sequence ID" value="RMB86169.1"/>
    <property type="molecule type" value="Genomic_DNA"/>
</dbReference>
<feature type="domain" description="HTH hxlR-type" evidence="4">
    <location>
        <begin position="15"/>
        <end position="112"/>
    </location>
</feature>
<dbReference type="Pfam" id="PF01638">
    <property type="entry name" value="HxlR"/>
    <property type="match status" value="1"/>
</dbReference>
<dbReference type="InterPro" id="IPR002577">
    <property type="entry name" value="HTH_HxlR"/>
</dbReference>
<dbReference type="InterPro" id="IPR036390">
    <property type="entry name" value="WH_DNA-bd_sf"/>
</dbReference>
<dbReference type="GO" id="GO:0003677">
    <property type="term" value="F:DNA binding"/>
    <property type="evidence" value="ECO:0007669"/>
    <property type="project" value="UniProtKB-KW"/>
</dbReference>
<keyword evidence="2" id="KW-0238">DNA-binding</keyword>
<evidence type="ECO:0000259" key="4">
    <source>
        <dbReference type="PROSITE" id="PS51118"/>
    </source>
</evidence>
<name>A0A3M0IIQ9_9ACTN</name>
<keyword evidence="6" id="KW-1185">Reference proteome</keyword>
<dbReference type="PANTHER" id="PTHR33204:SF18">
    <property type="entry name" value="TRANSCRIPTIONAL REGULATORY PROTEIN"/>
    <property type="match status" value="1"/>
</dbReference>
<keyword evidence="3" id="KW-0804">Transcription</keyword>
<dbReference type="Proteomes" id="UP000270471">
    <property type="component" value="Unassembled WGS sequence"/>
</dbReference>
<dbReference type="PROSITE" id="PS51118">
    <property type="entry name" value="HTH_HXLR"/>
    <property type="match status" value="1"/>
</dbReference>
<evidence type="ECO:0000313" key="6">
    <source>
        <dbReference type="Proteomes" id="UP000270471"/>
    </source>
</evidence>
<dbReference type="PANTHER" id="PTHR33204">
    <property type="entry name" value="TRANSCRIPTIONAL REGULATOR, MARR FAMILY"/>
    <property type="match status" value="1"/>
</dbReference>
<reference evidence="5 6" key="1">
    <citation type="submission" date="2017-11" db="EMBL/GenBank/DDBJ databases">
        <title>Draft genome of actinobacteria isolated from guarana (Paullinia cupana (Mart.) Ducke.</title>
        <authorList>
            <person name="Siqueira K.A."/>
            <person name="Liotti R.G."/>
            <person name="Mendes T.A.O."/>
            <person name="Soares M.A."/>
        </authorList>
    </citation>
    <scope>NUCLEOTIDE SEQUENCE [LARGE SCALE GENOMIC DNA]</scope>
    <source>
        <strain evidence="5 6">193</strain>
    </source>
</reference>
<dbReference type="SUPFAM" id="SSF46785">
    <property type="entry name" value="Winged helix' DNA-binding domain"/>
    <property type="match status" value="1"/>
</dbReference>
<comment type="caution">
    <text evidence="5">The sequence shown here is derived from an EMBL/GenBank/DDBJ whole genome shotgun (WGS) entry which is preliminary data.</text>
</comment>
<proteinExistence type="predicted"/>
<keyword evidence="1" id="KW-0805">Transcription regulation</keyword>
<gene>
    <name evidence="5" type="ORF">CTZ28_07760</name>
</gene>
<accession>A0A3M0IIQ9</accession>
<organism evidence="5 6">
    <name type="scientific">Streptomyces shenzhenensis</name>
    <dbReference type="NCBI Taxonomy" id="943815"/>
    <lineage>
        <taxon>Bacteria</taxon>
        <taxon>Bacillati</taxon>
        <taxon>Actinomycetota</taxon>
        <taxon>Actinomycetes</taxon>
        <taxon>Kitasatosporales</taxon>
        <taxon>Streptomycetaceae</taxon>
        <taxon>Streptomyces</taxon>
    </lineage>
</organism>
<evidence type="ECO:0000256" key="2">
    <source>
        <dbReference type="ARBA" id="ARBA00023125"/>
    </source>
</evidence>
<sequence length="187" mass="20720">MVPMALGKDYATQECSIARALEVVGERWTLLVVRDAIYGVRRYNDFLVHLGIPRAVLSARLKALTEEGILDRRRYQESPPRDEYVVTERGIALWPALRALAVWGREHFMDRQLRAFRHVDCGTELGPYGECPACGTVVPVGDVVLVPGPGLDPEPADPVSRALLRPKRLLEPLVTESAPTGESVQPV</sequence>